<evidence type="ECO:0000313" key="6">
    <source>
        <dbReference type="EMBL" id="VCV21598.1"/>
    </source>
</evidence>
<evidence type="ECO:0000256" key="4">
    <source>
        <dbReference type="SAM" id="SignalP"/>
    </source>
</evidence>
<dbReference type="SUPFAM" id="SSF48452">
    <property type="entry name" value="TPR-like"/>
    <property type="match status" value="1"/>
</dbReference>
<evidence type="ECO:0000256" key="3">
    <source>
        <dbReference type="SAM" id="Phobius"/>
    </source>
</evidence>
<evidence type="ECO:0000256" key="2">
    <source>
        <dbReference type="PROSITE-ProRule" id="PRU00504"/>
    </source>
</evidence>
<protein>
    <submittedName>
        <fullName evidence="6">Serine/threonine-protein kinase PknD</fullName>
        <ecNumber evidence="6">2.7.11.1</ecNumber>
    </submittedName>
    <submittedName>
        <fullName evidence="5">Tetratricopeptide repeat protein</fullName>
    </submittedName>
</protein>
<keyword evidence="3" id="KW-0812">Transmembrane</keyword>
<dbReference type="Proteomes" id="UP000294398">
    <property type="component" value="Chromosome"/>
</dbReference>
<evidence type="ECO:0000313" key="7">
    <source>
        <dbReference type="Proteomes" id="UP000004828"/>
    </source>
</evidence>
<dbReference type="SUPFAM" id="SSF101898">
    <property type="entry name" value="NHL repeat"/>
    <property type="match status" value="1"/>
</dbReference>
<evidence type="ECO:0000313" key="8">
    <source>
        <dbReference type="Proteomes" id="UP000294398"/>
    </source>
</evidence>
<dbReference type="Proteomes" id="UP000004828">
    <property type="component" value="Unassembled WGS sequence"/>
</dbReference>
<dbReference type="InterPro" id="IPR050952">
    <property type="entry name" value="TRIM-NHL_E3_ligases"/>
</dbReference>
<dbReference type="AlphaFoldDB" id="C7GF62"/>
<organism evidence="5 7">
    <name type="scientific">Roseburia intestinalis L1-82</name>
    <dbReference type="NCBI Taxonomy" id="536231"/>
    <lineage>
        <taxon>Bacteria</taxon>
        <taxon>Bacillati</taxon>
        <taxon>Bacillota</taxon>
        <taxon>Clostridia</taxon>
        <taxon>Lachnospirales</taxon>
        <taxon>Lachnospiraceae</taxon>
        <taxon>Roseburia</taxon>
    </lineage>
</organism>
<feature type="repeat" description="NHL" evidence="2">
    <location>
        <begin position="115"/>
        <end position="150"/>
    </location>
</feature>
<evidence type="ECO:0000256" key="1">
    <source>
        <dbReference type="ARBA" id="ARBA00022737"/>
    </source>
</evidence>
<keyword evidence="6" id="KW-0808">Transferase</keyword>
<dbReference type="PANTHER" id="PTHR24104:SF25">
    <property type="entry name" value="PROTEIN LIN-41"/>
    <property type="match status" value="1"/>
</dbReference>
<keyword evidence="8" id="KW-1185">Reference proteome</keyword>
<feature type="chain" id="PRO_5043301699" evidence="4">
    <location>
        <begin position="32"/>
        <end position="494"/>
    </location>
</feature>
<dbReference type="Gene3D" id="2.120.10.30">
    <property type="entry name" value="TolB, C-terminal domain"/>
    <property type="match status" value="2"/>
</dbReference>
<dbReference type="PROSITE" id="PS51125">
    <property type="entry name" value="NHL"/>
    <property type="match status" value="2"/>
</dbReference>
<keyword evidence="4" id="KW-0732">Signal</keyword>
<sequence length="494" mass="54594">MPEKGMRKCIFAAAAAVAVLLSDIGGTAVYAGENVPYETYNYDYYEDIKYTPAAYVPDGTVTGDVIGCGNFSSPQDLNTDADGNVYIADTGNNRIVVTDSDFQLKTVIEGFLNDGKEDNFSSPNGVYISENGYLYVADTGNYRVVELDKNGNLIQIIENPQSDILGENYVFSPLKVAVDYADRIYVIAQNQFEGIMAFDAEGNFTGFTGTINVQITTAEIIWRKLSTKAQRAKQQLFIPTEFTGMEIDSDGFVYATNVDAEGEQSQSVRRLNPSGEDVIQKGAAGVSGDILWRLTGDYSGASRIIDVVVREKGIYSVIDSTRGRIFTYDHEGNLLYIFGGIGSQEGTFDTPTAIDTIGDEIIVLDGSKNLVDKYRATNYGFLINQAVGLRYDGDEASAVECWKQVLKLDSNFELAYVGIGKSYLAAGENKKAMECFKTGNNRQYYSIAYKRYRNEILKENLTGYLTAALVLIILLVLWNKIGKKKWKERRASHV</sequence>
<reference evidence="5 7" key="1">
    <citation type="submission" date="2009-08" db="EMBL/GenBank/DDBJ databases">
        <authorList>
            <person name="Weinstock G."/>
            <person name="Sodergren E."/>
            <person name="Clifton S."/>
            <person name="Fulton L."/>
            <person name="Fulton B."/>
            <person name="Courtney L."/>
            <person name="Fronick C."/>
            <person name="Harrison M."/>
            <person name="Strong C."/>
            <person name="Farmer C."/>
            <person name="Delahaunty K."/>
            <person name="Markovic C."/>
            <person name="Hall O."/>
            <person name="Minx P."/>
            <person name="Tomlinson C."/>
            <person name="Mitreva M."/>
            <person name="Nelson J."/>
            <person name="Hou S."/>
            <person name="Wollam A."/>
            <person name="Pepin K.H."/>
            <person name="Johnson M."/>
            <person name="Bhonagiri V."/>
            <person name="Nash W.E."/>
            <person name="Warren W."/>
            <person name="Chinwalla A."/>
            <person name="Mardis E.R."/>
            <person name="Wilson R.K."/>
        </authorList>
    </citation>
    <scope>NUCLEOTIDE SEQUENCE [LARGE SCALE GENOMIC DNA]</scope>
    <source>
        <strain evidence="5 7">L1-82</strain>
    </source>
</reference>
<dbReference type="GO" id="GO:0004674">
    <property type="term" value="F:protein serine/threonine kinase activity"/>
    <property type="evidence" value="ECO:0007669"/>
    <property type="project" value="UniProtKB-EC"/>
</dbReference>
<keyword evidence="3" id="KW-1133">Transmembrane helix</keyword>
<dbReference type="GeneID" id="61432745"/>
<dbReference type="PANTHER" id="PTHR24104">
    <property type="entry name" value="E3 UBIQUITIN-PROTEIN LIGASE NHLRC1-RELATED"/>
    <property type="match status" value="1"/>
</dbReference>
<dbReference type="EC" id="2.7.11.1" evidence="6"/>
<dbReference type="InterPro" id="IPR011042">
    <property type="entry name" value="6-blade_b-propeller_TolB-like"/>
</dbReference>
<accession>C7GF62</accession>
<dbReference type="Pfam" id="PF01436">
    <property type="entry name" value="NHL"/>
    <property type="match status" value="2"/>
</dbReference>
<dbReference type="GO" id="GO:0008270">
    <property type="term" value="F:zinc ion binding"/>
    <property type="evidence" value="ECO:0007669"/>
    <property type="project" value="UniProtKB-KW"/>
</dbReference>
<evidence type="ECO:0000313" key="5">
    <source>
        <dbReference type="EMBL" id="EEU99541.1"/>
    </source>
</evidence>
<dbReference type="RefSeq" id="WP_006858672.1">
    <property type="nucleotide sequence ID" value="NZ_GG692740.1"/>
</dbReference>
<feature type="transmembrane region" description="Helical" evidence="3">
    <location>
        <begin position="461"/>
        <end position="481"/>
    </location>
</feature>
<dbReference type="EMBL" id="ABYJ02000198">
    <property type="protein sequence ID" value="EEU99541.1"/>
    <property type="molecule type" value="Genomic_DNA"/>
</dbReference>
<keyword evidence="1" id="KW-0677">Repeat</keyword>
<dbReference type="HOGENOM" id="CLU_024978_0_0_9"/>
<name>C7GF62_9FIRM</name>
<keyword evidence="6" id="KW-0418">Kinase</keyword>
<keyword evidence="3" id="KW-0472">Membrane</keyword>
<reference evidence="6 8" key="2">
    <citation type="submission" date="2018-09" db="EMBL/GenBank/DDBJ databases">
        <authorList>
            <person name="Petit M.-A."/>
            <person name="Lossouarn J."/>
        </authorList>
    </citation>
    <scope>NUCLEOTIDE SEQUENCE [LARGE SCALE GENOMIC DNA]</scope>
    <source>
        <strain evidence="6 8">L1-82</strain>
    </source>
</reference>
<feature type="signal peptide" evidence="4">
    <location>
        <begin position="1"/>
        <end position="31"/>
    </location>
</feature>
<dbReference type="EMBL" id="LR027880">
    <property type="protein sequence ID" value="VCV21598.1"/>
    <property type="molecule type" value="Genomic_DNA"/>
</dbReference>
<feature type="repeat" description="NHL" evidence="2">
    <location>
        <begin position="64"/>
        <end position="101"/>
    </location>
</feature>
<dbReference type="CDD" id="cd05819">
    <property type="entry name" value="NHL"/>
    <property type="match status" value="1"/>
</dbReference>
<dbReference type="InterPro" id="IPR011990">
    <property type="entry name" value="TPR-like_helical_dom_sf"/>
</dbReference>
<gene>
    <name evidence="6" type="primary">pknD</name>
    <name evidence="6" type="ORF">RIL182_01472</name>
    <name evidence="5" type="ORF">ROSINTL182_08567</name>
</gene>
<dbReference type="InterPro" id="IPR001258">
    <property type="entry name" value="NHL_repeat"/>
</dbReference>
<proteinExistence type="predicted"/>
<dbReference type="Gene3D" id="1.25.40.10">
    <property type="entry name" value="Tetratricopeptide repeat domain"/>
    <property type="match status" value="1"/>
</dbReference>